<sequence>RQAVFEERARAIFAKYDLKLEPEWMPVPVAGVSPASTVERVHKPIRIRVHRYCHRCETVFGPDRVCTKCDHKRCKKCPRYPTEKKGDERTGMRRDRSAQGKGKDRARSETREPLLVIQSRGTGQILVHQPIMQRIRRTCHKCETQFLPSSAQVCTNCGHLRCTKCPRSPAKLNKWESGYPGDAPPSSEEEELDMPRKQERVFRKPRQRVRWNCENCSTLFLEGTKICRGCGHQKCENCRRQPYVFP</sequence>
<dbReference type="EMBL" id="ML978122">
    <property type="protein sequence ID" value="KAF2103105.1"/>
    <property type="molecule type" value="Genomic_DNA"/>
</dbReference>
<keyword evidence="3" id="KW-1185">Reference proteome</keyword>
<evidence type="ECO:0000313" key="2">
    <source>
        <dbReference type="EMBL" id="KAF2103105.1"/>
    </source>
</evidence>
<proteinExistence type="predicted"/>
<name>A0A9P4MAC2_9PEZI</name>
<accession>A0A9P4MAC2</accession>
<feature type="non-terminal residue" evidence="2">
    <location>
        <position position="1"/>
    </location>
</feature>
<protein>
    <submittedName>
        <fullName evidence="2">Uncharacterized protein</fullName>
    </submittedName>
</protein>
<evidence type="ECO:0000313" key="3">
    <source>
        <dbReference type="Proteomes" id="UP000799772"/>
    </source>
</evidence>
<dbReference type="Proteomes" id="UP000799772">
    <property type="component" value="Unassembled WGS sequence"/>
</dbReference>
<feature type="region of interest" description="Disordered" evidence="1">
    <location>
        <begin position="174"/>
        <end position="197"/>
    </location>
</feature>
<feature type="region of interest" description="Disordered" evidence="1">
    <location>
        <begin position="83"/>
        <end position="112"/>
    </location>
</feature>
<comment type="caution">
    <text evidence="2">The sequence shown here is derived from an EMBL/GenBank/DDBJ whole genome shotgun (WGS) entry which is preliminary data.</text>
</comment>
<dbReference type="InterPro" id="IPR011011">
    <property type="entry name" value="Znf_FYVE_PHD"/>
</dbReference>
<organism evidence="2 3">
    <name type="scientific">Rhizodiscina lignyota</name>
    <dbReference type="NCBI Taxonomy" id="1504668"/>
    <lineage>
        <taxon>Eukaryota</taxon>
        <taxon>Fungi</taxon>
        <taxon>Dikarya</taxon>
        <taxon>Ascomycota</taxon>
        <taxon>Pezizomycotina</taxon>
        <taxon>Dothideomycetes</taxon>
        <taxon>Pleosporomycetidae</taxon>
        <taxon>Aulographales</taxon>
        <taxon>Rhizodiscinaceae</taxon>
        <taxon>Rhizodiscina</taxon>
    </lineage>
</organism>
<evidence type="ECO:0000256" key="1">
    <source>
        <dbReference type="SAM" id="MobiDB-lite"/>
    </source>
</evidence>
<gene>
    <name evidence="2" type="ORF">NA57DRAFT_32365</name>
</gene>
<dbReference type="AlphaFoldDB" id="A0A9P4MAC2"/>
<dbReference type="SUPFAM" id="SSF57903">
    <property type="entry name" value="FYVE/PHD zinc finger"/>
    <property type="match status" value="1"/>
</dbReference>
<reference evidence="2" key="1">
    <citation type="journal article" date="2020" name="Stud. Mycol.">
        <title>101 Dothideomycetes genomes: a test case for predicting lifestyles and emergence of pathogens.</title>
        <authorList>
            <person name="Haridas S."/>
            <person name="Albert R."/>
            <person name="Binder M."/>
            <person name="Bloem J."/>
            <person name="Labutti K."/>
            <person name="Salamov A."/>
            <person name="Andreopoulos B."/>
            <person name="Baker S."/>
            <person name="Barry K."/>
            <person name="Bills G."/>
            <person name="Bluhm B."/>
            <person name="Cannon C."/>
            <person name="Castanera R."/>
            <person name="Culley D."/>
            <person name="Daum C."/>
            <person name="Ezra D."/>
            <person name="Gonzalez J."/>
            <person name="Henrissat B."/>
            <person name="Kuo A."/>
            <person name="Liang C."/>
            <person name="Lipzen A."/>
            <person name="Lutzoni F."/>
            <person name="Magnuson J."/>
            <person name="Mondo S."/>
            <person name="Nolan M."/>
            <person name="Ohm R."/>
            <person name="Pangilinan J."/>
            <person name="Park H.-J."/>
            <person name="Ramirez L."/>
            <person name="Alfaro M."/>
            <person name="Sun H."/>
            <person name="Tritt A."/>
            <person name="Yoshinaga Y."/>
            <person name="Zwiers L.-H."/>
            <person name="Turgeon B."/>
            <person name="Goodwin S."/>
            <person name="Spatafora J."/>
            <person name="Crous P."/>
            <person name="Grigoriev I."/>
        </authorList>
    </citation>
    <scope>NUCLEOTIDE SEQUENCE</scope>
    <source>
        <strain evidence="2">CBS 133067</strain>
    </source>
</reference>
<dbReference type="OrthoDB" id="5370011at2759"/>